<keyword evidence="4" id="KW-0862">Zinc</keyword>
<sequence length="623" mass="68601">MSTPIPRLKKRRGRPSKYRVYVGRSSSRSSLPPIATFSHNSAKSSAGSACSRFRYQRCLPQTDCPAWNRTTLFFCDWPNCAHAVHNIPFKKLYLLRRHMLRHTGEPVPCPDCNKQFTSNENMKRHMLIHRDLKPYRCEVCNKSYRRTSERSRCRKYHRLVAQLKKNENMKSSSHNAPKDLLGLLSSDSSDQPSALEKEVAINRSKPRPYLCPVCGSRASYTDPGSLRRHIRSHHPDYHHEKKTKNALPISAVKQHTDQPQPCKANDSADLSQNCTAIVLPVSIQTSSLSESVPASACTINENLQLEGHNAQSNSLTPPILLVQATFPDPKIGGVNSTEGGRFSCPVSQHIALVDCQPTAVSYVPVILDSDTVVCASSPRTIHATNGGSVAVDVIYADSDAQTWNSPVDLCNSAMCLQTISDKVDSRLMAGFPVSLCLANSSDLVQSSTLSSHVNITPDGNGWVTISGSQPAQDMALDLTEPQYFTLSTSNEAIDLSGDSELMGPADPIDLSASHQYQHEEVFMDHVIDATYIDQNVVSQKPQSSAINWDPEPGFSFTDLLTSTELDETDVFHENSASSVLLYGDALSLSLTSKTPPNPVSYSVQPPPLDLRLIHSSIYSLKNQ</sequence>
<dbReference type="GO" id="GO:0008270">
    <property type="term" value="F:zinc ion binding"/>
    <property type="evidence" value="ECO:0007669"/>
    <property type="project" value="UniProtKB-KW"/>
</dbReference>
<dbReference type="InterPro" id="IPR036236">
    <property type="entry name" value="Znf_C2H2_sf"/>
</dbReference>
<dbReference type="FunFam" id="3.30.160.60:FF:000100">
    <property type="entry name" value="Zinc finger 45-like"/>
    <property type="match status" value="1"/>
</dbReference>
<feature type="domain" description="C2H2-type" evidence="7">
    <location>
        <begin position="107"/>
        <end position="134"/>
    </location>
</feature>
<keyword evidence="2" id="KW-0677">Repeat</keyword>
<dbReference type="EMBL" id="CAXLJL010000190">
    <property type="protein sequence ID" value="CAL5134277.1"/>
    <property type="molecule type" value="Genomic_DNA"/>
</dbReference>
<evidence type="ECO:0000256" key="5">
    <source>
        <dbReference type="PROSITE-ProRule" id="PRU00042"/>
    </source>
</evidence>
<gene>
    <name evidence="8" type="ORF">CDAUBV1_LOCUS7486</name>
</gene>
<organism evidence="8 9">
    <name type="scientific">Calicophoron daubneyi</name>
    <name type="common">Rumen fluke</name>
    <name type="synonym">Paramphistomum daubneyi</name>
    <dbReference type="NCBI Taxonomy" id="300641"/>
    <lineage>
        <taxon>Eukaryota</taxon>
        <taxon>Metazoa</taxon>
        <taxon>Spiralia</taxon>
        <taxon>Lophotrochozoa</taxon>
        <taxon>Platyhelminthes</taxon>
        <taxon>Trematoda</taxon>
        <taxon>Digenea</taxon>
        <taxon>Plagiorchiida</taxon>
        <taxon>Pronocephalata</taxon>
        <taxon>Paramphistomoidea</taxon>
        <taxon>Paramphistomidae</taxon>
        <taxon>Calicophoron</taxon>
    </lineage>
</organism>
<evidence type="ECO:0000313" key="9">
    <source>
        <dbReference type="Proteomes" id="UP001497525"/>
    </source>
</evidence>
<dbReference type="SMART" id="SM00355">
    <property type="entry name" value="ZnF_C2H2"/>
    <property type="match status" value="4"/>
</dbReference>
<comment type="caution">
    <text evidence="8">The sequence shown here is derived from an EMBL/GenBank/DDBJ whole genome shotgun (WGS) entry which is preliminary data.</text>
</comment>
<dbReference type="GO" id="GO:0005634">
    <property type="term" value="C:nucleus"/>
    <property type="evidence" value="ECO:0007669"/>
    <property type="project" value="TreeGrafter"/>
</dbReference>
<evidence type="ECO:0000313" key="8">
    <source>
        <dbReference type="EMBL" id="CAL5134277.1"/>
    </source>
</evidence>
<keyword evidence="1" id="KW-0479">Metal-binding</keyword>
<evidence type="ECO:0000256" key="6">
    <source>
        <dbReference type="SAM" id="MobiDB-lite"/>
    </source>
</evidence>
<evidence type="ECO:0000259" key="7">
    <source>
        <dbReference type="PROSITE" id="PS50157"/>
    </source>
</evidence>
<dbReference type="Gene3D" id="3.30.160.60">
    <property type="entry name" value="Classic Zinc Finger"/>
    <property type="match status" value="2"/>
</dbReference>
<evidence type="ECO:0000256" key="1">
    <source>
        <dbReference type="ARBA" id="ARBA00022723"/>
    </source>
</evidence>
<dbReference type="PROSITE" id="PS00028">
    <property type="entry name" value="ZINC_FINGER_C2H2_1"/>
    <property type="match status" value="1"/>
</dbReference>
<dbReference type="PROSITE" id="PS50157">
    <property type="entry name" value="ZINC_FINGER_C2H2_2"/>
    <property type="match status" value="1"/>
</dbReference>
<reference evidence="8" key="1">
    <citation type="submission" date="2024-06" db="EMBL/GenBank/DDBJ databases">
        <authorList>
            <person name="Liu X."/>
            <person name="Lenzi L."/>
            <person name="Haldenby T S."/>
            <person name="Uol C."/>
        </authorList>
    </citation>
    <scope>NUCLEOTIDE SEQUENCE</scope>
</reference>
<evidence type="ECO:0000256" key="4">
    <source>
        <dbReference type="ARBA" id="ARBA00022833"/>
    </source>
</evidence>
<evidence type="ECO:0000256" key="3">
    <source>
        <dbReference type="ARBA" id="ARBA00022771"/>
    </source>
</evidence>
<evidence type="ECO:0000256" key="2">
    <source>
        <dbReference type="ARBA" id="ARBA00022737"/>
    </source>
</evidence>
<dbReference type="PANTHER" id="PTHR24403:SF67">
    <property type="entry name" value="FI01116P-RELATED"/>
    <property type="match status" value="1"/>
</dbReference>
<proteinExistence type="predicted"/>
<feature type="region of interest" description="Disordered" evidence="6">
    <location>
        <begin position="1"/>
        <end position="29"/>
    </location>
</feature>
<feature type="compositionally biased region" description="Basic residues" evidence="6">
    <location>
        <begin position="7"/>
        <end position="17"/>
    </location>
</feature>
<accession>A0AAV2T9W1</accession>
<dbReference type="AlphaFoldDB" id="A0AAV2T9W1"/>
<dbReference type="GO" id="GO:0045944">
    <property type="term" value="P:positive regulation of transcription by RNA polymerase II"/>
    <property type="evidence" value="ECO:0007669"/>
    <property type="project" value="TreeGrafter"/>
</dbReference>
<name>A0AAV2T9W1_CALDB</name>
<keyword evidence="3 5" id="KW-0863">Zinc-finger</keyword>
<dbReference type="Pfam" id="PF00096">
    <property type="entry name" value="zf-C2H2"/>
    <property type="match status" value="2"/>
</dbReference>
<dbReference type="PANTHER" id="PTHR24403">
    <property type="entry name" value="ZINC FINGER PROTEIN"/>
    <property type="match status" value="1"/>
</dbReference>
<dbReference type="SUPFAM" id="SSF57667">
    <property type="entry name" value="beta-beta-alpha zinc fingers"/>
    <property type="match status" value="1"/>
</dbReference>
<dbReference type="InterPro" id="IPR050688">
    <property type="entry name" value="Zinc_finger/UBP_domain"/>
</dbReference>
<dbReference type="InterPro" id="IPR013087">
    <property type="entry name" value="Znf_C2H2_type"/>
</dbReference>
<dbReference type="Proteomes" id="UP001497525">
    <property type="component" value="Unassembled WGS sequence"/>
</dbReference>
<protein>
    <recommendedName>
        <fullName evidence="7">C2H2-type domain-containing protein</fullName>
    </recommendedName>
</protein>